<dbReference type="InterPro" id="IPR002491">
    <property type="entry name" value="ABC_transptr_periplasmic_BD"/>
</dbReference>
<keyword evidence="11" id="KW-1185">Reference proteome</keyword>
<dbReference type="RefSeq" id="WP_262682929.1">
    <property type="nucleotide sequence ID" value="NZ_JAOQIO010000007.1"/>
</dbReference>
<comment type="caution">
    <text evidence="10">The sequence shown here is derived from an EMBL/GenBank/DDBJ whole genome shotgun (WGS) entry which is preliminary data.</text>
</comment>
<evidence type="ECO:0000256" key="5">
    <source>
        <dbReference type="ARBA" id="ARBA00023015"/>
    </source>
</evidence>
<dbReference type="InterPro" id="IPR018062">
    <property type="entry name" value="HTH_AraC-typ_CS"/>
</dbReference>
<keyword evidence="5" id="KW-0805">Transcription regulation</keyword>
<keyword evidence="6" id="KW-0238">DNA-binding</keyword>
<comment type="subcellular location">
    <subcellularLocation>
        <location evidence="1">Cell envelope</location>
    </subcellularLocation>
</comment>
<evidence type="ECO:0000256" key="1">
    <source>
        <dbReference type="ARBA" id="ARBA00004196"/>
    </source>
</evidence>
<comment type="similarity">
    <text evidence="2">Belongs to the bacterial solute-binding protein 8 family.</text>
</comment>
<evidence type="ECO:0000259" key="8">
    <source>
        <dbReference type="PROSITE" id="PS01124"/>
    </source>
</evidence>
<sequence length="552" mass="62978">MNDYPLLEPYETSASPLLPYLYVPVKVHIIDSALSSSAKSLQRSGHRIVAFVQSEGKLHLEGHSIHVDKGVCLLLAPDAKAEIELSGKSDYLDVVYVISFDAYRLGEQQPANEIGLKLPYETKIDVTSMSRFVDLLEQMAEVASTDQSHQEVEKLKQQIRLQELLVMLMDNVTASTSASDATLAVEHTVAYMAQHYREEITVEQLSRMSGVARWQYSALFQSLTGKKPLDYLTELRMNRAKELLLLTDDPLREISRRVGYKDEYYFARRFRHTMGLTPKQYARTRSYNQPVNDQGANPFSRVVAVGYVLGDLLALGIRPVGADMTVIGKKVVYRNELHNISDIGLLGEPGKIKALNPDLILYSSFRQDEMEDLSKIAPTVSIDRNEPTYTRILQVAKLFGKQNLAQQWIESHKRKSEEMWRHLAAHKGTRETAAIFVYAEGRLFVMGMKGVALTLYHPMAFEPADKVRRMIESGIPFHGIELEQMSDYDADRLFLLVDESERSRKEVMRVMNSAYWNSFDSQYVYVTEAKWNFDDPITMDKLLPALPRIFRM</sequence>
<name>A0ABT2U9P5_9BACL</name>
<evidence type="ECO:0000256" key="3">
    <source>
        <dbReference type="ARBA" id="ARBA00022448"/>
    </source>
</evidence>
<evidence type="ECO:0000313" key="10">
    <source>
        <dbReference type="EMBL" id="MCU6791355.1"/>
    </source>
</evidence>
<dbReference type="InterPro" id="IPR020449">
    <property type="entry name" value="Tscrpt_reg_AraC-type_HTH"/>
</dbReference>
<keyword evidence="3" id="KW-0813">Transport</keyword>
<dbReference type="InterPro" id="IPR051313">
    <property type="entry name" value="Bact_iron-sidero_bind"/>
</dbReference>
<dbReference type="InterPro" id="IPR018060">
    <property type="entry name" value="HTH_AraC"/>
</dbReference>
<organism evidence="10 11">
    <name type="scientific">Paenibacillus baimaensis</name>
    <dbReference type="NCBI Taxonomy" id="2982185"/>
    <lineage>
        <taxon>Bacteria</taxon>
        <taxon>Bacillati</taxon>
        <taxon>Bacillota</taxon>
        <taxon>Bacilli</taxon>
        <taxon>Bacillales</taxon>
        <taxon>Paenibacillaceae</taxon>
        <taxon>Paenibacillus</taxon>
    </lineage>
</organism>
<dbReference type="SUPFAM" id="SSF53807">
    <property type="entry name" value="Helical backbone' metal receptor"/>
    <property type="match status" value="1"/>
</dbReference>
<dbReference type="SUPFAM" id="SSF46689">
    <property type="entry name" value="Homeodomain-like"/>
    <property type="match status" value="2"/>
</dbReference>
<dbReference type="Gene3D" id="1.10.10.60">
    <property type="entry name" value="Homeodomain-like"/>
    <property type="match status" value="2"/>
</dbReference>
<feature type="domain" description="HTH araC/xylS-type" evidence="8">
    <location>
        <begin position="186"/>
        <end position="284"/>
    </location>
</feature>
<dbReference type="PROSITE" id="PS00041">
    <property type="entry name" value="HTH_ARAC_FAMILY_1"/>
    <property type="match status" value="1"/>
</dbReference>
<reference evidence="10 11" key="1">
    <citation type="submission" date="2022-09" db="EMBL/GenBank/DDBJ databases">
        <authorList>
            <person name="Han X.L."/>
            <person name="Wang Q."/>
            <person name="Lu T."/>
        </authorList>
    </citation>
    <scope>NUCLEOTIDE SEQUENCE [LARGE SCALE GENOMIC DNA]</scope>
    <source>
        <strain evidence="10 11">WQ 127069</strain>
    </source>
</reference>
<dbReference type="PRINTS" id="PR00032">
    <property type="entry name" value="HTHARAC"/>
</dbReference>
<evidence type="ECO:0000256" key="7">
    <source>
        <dbReference type="ARBA" id="ARBA00023163"/>
    </source>
</evidence>
<feature type="domain" description="Fe/B12 periplasmic-binding" evidence="9">
    <location>
        <begin position="300"/>
        <end position="552"/>
    </location>
</feature>
<protein>
    <submittedName>
        <fullName evidence="10">AraC family transcriptional regulator</fullName>
    </submittedName>
</protein>
<dbReference type="Gene3D" id="3.40.50.1980">
    <property type="entry name" value="Nitrogenase molybdenum iron protein domain"/>
    <property type="match status" value="2"/>
</dbReference>
<gene>
    <name evidence="10" type="ORF">OB236_04335</name>
</gene>
<dbReference type="EMBL" id="JAOQIO010000007">
    <property type="protein sequence ID" value="MCU6791355.1"/>
    <property type="molecule type" value="Genomic_DNA"/>
</dbReference>
<evidence type="ECO:0000313" key="11">
    <source>
        <dbReference type="Proteomes" id="UP001652445"/>
    </source>
</evidence>
<keyword evidence="7" id="KW-0804">Transcription</keyword>
<evidence type="ECO:0000256" key="2">
    <source>
        <dbReference type="ARBA" id="ARBA00008814"/>
    </source>
</evidence>
<dbReference type="Pfam" id="PF01497">
    <property type="entry name" value="Peripla_BP_2"/>
    <property type="match status" value="1"/>
</dbReference>
<dbReference type="PANTHER" id="PTHR30532">
    <property type="entry name" value="IRON III DICITRATE-BINDING PERIPLASMIC PROTEIN"/>
    <property type="match status" value="1"/>
</dbReference>
<accession>A0ABT2U9P5</accession>
<dbReference type="SMART" id="SM00342">
    <property type="entry name" value="HTH_ARAC"/>
    <property type="match status" value="1"/>
</dbReference>
<keyword evidence="4" id="KW-0732">Signal</keyword>
<dbReference type="PROSITE" id="PS50983">
    <property type="entry name" value="FE_B12_PBP"/>
    <property type="match status" value="1"/>
</dbReference>
<evidence type="ECO:0000259" key="9">
    <source>
        <dbReference type="PROSITE" id="PS50983"/>
    </source>
</evidence>
<proteinExistence type="inferred from homology"/>
<dbReference type="PROSITE" id="PS01124">
    <property type="entry name" value="HTH_ARAC_FAMILY_2"/>
    <property type="match status" value="1"/>
</dbReference>
<dbReference type="Proteomes" id="UP001652445">
    <property type="component" value="Unassembled WGS sequence"/>
</dbReference>
<dbReference type="Pfam" id="PF12833">
    <property type="entry name" value="HTH_18"/>
    <property type="match status" value="1"/>
</dbReference>
<dbReference type="PANTHER" id="PTHR30532:SF1">
    <property type="entry name" value="IRON(3+)-HYDROXAMATE-BINDING PROTEIN FHUD"/>
    <property type="match status" value="1"/>
</dbReference>
<evidence type="ECO:0000256" key="6">
    <source>
        <dbReference type="ARBA" id="ARBA00023125"/>
    </source>
</evidence>
<dbReference type="InterPro" id="IPR009057">
    <property type="entry name" value="Homeodomain-like_sf"/>
</dbReference>
<evidence type="ECO:0000256" key="4">
    <source>
        <dbReference type="ARBA" id="ARBA00022729"/>
    </source>
</evidence>